<keyword evidence="2" id="KW-1003">Cell membrane</keyword>
<dbReference type="GO" id="GO:0022857">
    <property type="term" value="F:transmembrane transporter activity"/>
    <property type="evidence" value="ECO:0007669"/>
    <property type="project" value="InterPro"/>
</dbReference>
<gene>
    <name evidence="7" type="ORF">RJ640_014455</name>
</gene>
<comment type="subcellular location">
    <subcellularLocation>
        <location evidence="1">Cell membrane</location>
        <topology evidence="1">Multi-pass membrane protein</topology>
    </subcellularLocation>
</comment>
<feature type="transmembrane region" description="Helical" evidence="6">
    <location>
        <begin position="73"/>
        <end position="92"/>
    </location>
</feature>
<dbReference type="Pfam" id="PF04632">
    <property type="entry name" value="FUSC"/>
    <property type="match status" value="1"/>
</dbReference>
<dbReference type="InterPro" id="IPR006726">
    <property type="entry name" value="PHBA_efflux_AaeB/fusaric-R"/>
</dbReference>
<evidence type="ECO:0000256" key="6">
    <source>
        <dbReference type="SAM" id="Phobius"/>
    </source>
</evidence>
<keyword evidence="4 6" id="KW-1133">Transmembrane helix</keyword>
<feature type="transmembrane region" description="Helical" evidence="6">
    <location>
        <begin position="21"/>
        <end position="41"/>
    </location>
</feature>
<organism evidence="7 8">
    <name type="scientific">Escallonia rubra</name>
    <dbReference type="NCBI Taxonomy" id="112253"/>
    <lineage>
        <taxon>Eukaryota</taxon>
        <taxon>Viridiplantae</taxon>
        <taxon>Streptophyta</taxon>
        <taxon>Embryophyta</taxon>
        <taxon>Tracheophyta</taxon>
        <taxon>Spermatophyta</taxon>
        <taxon>Magnoliopsida</taxon>
        <taxon>eudicotyledons</taxon>
        <taxon>Gunneridae</taxon>
        <taxon>Pentapetalae</taxon>
        <taxon>asterids</taxon>
        <taxon>campanulids</taxon>
        <taxon>Escalloniales</taxon>
        <taxon>Escalloniaceae</taxon>
        <taxon>Escallonia</taxon>
    </lineage>
</organism>
<name>A0AA88QRS2_9ASTE</name>
<keyword evidence="5 6" id="KW-0472">Membrane</keyword>
<keyword evidence="3 6" id="KW-0812">Transmembrane</keyword>
<dbReference type="AlphaFoldDB" id="A0AA88QRS2"/>
<evidence type="ECO:0000313" key="7">
    <source>
        <dbReference type="EMBL" id="KAK2975093.1"/>
    </source>
</evidence>
<evidence type="ECO:0000256" key="2">
    <source>
        <dbReference type="ARBA" id="ARBA00022475"/>
    </source>
</evidence>
<dbReference type="EMBL" id="JAVXUO010002240">
    <property type="protein sequence ID" value="KAK2975093.1"/>
    <property type="molecule type" value="Genomic_DNA"/>
</dbReference>
<feature type="transmembrane region" description="Helical" evidence="6">
    <location>
        <begin position="409"/>
        <end position="429"/>
    </location>
</feature>
<dbReference type="Proteomes" id="UP001187471">
    <property type="component" value="Unassembled WGS sequence"/>
</dbReference>
<keyword evidence="8" id="KW-1185">Reference proteome</keyword>
<feature type="transmembrane region" description="Helical" evidence="6">
    <location>
        <begin position="128"/>
        <end position="144"/>
    </location>
</feature>
<evidence type="ECO:0000256" key="1">
    <source>
        <dbReference type="ARBA" id="ARBA00004651"/>
    </source>
</evidence>
<accession>A0AA88QRS2</accession>
<dbReference type="PANTHER" id="PTHR30509">
    <property type="entry name" value="P-HYDROXYBENZOIC ACID EFFLUX PUMP SUBUNIT-RELATED"/>
    <property type="match status" value="1"/>
</dbReference>
<sequence length="804" mass="89299">MPVRSAAGDRARAVWRARLGSAFRTGLACGIVGCTTLYGPAHLRNQLPFAAFSYVTTILIVSDATLGDTLKGCWHAFYATIQVLPPSILTLWVVGPERFSACGAALAIAVTAFFVALPESTHLLTKRIAFGQLVIVYVGAVIHGERTGTLMHPLHVAESTALGALASVLAMLLPYPRLATFEVRKLFRSYTENASKRTNLYIKAFLAQDSQTGIDMISRTKPIAETGAKLLQSIELIQGGVLLERPRIRDLKHDIINPGARLQEMETSIRGMEIALTSCPSFPLDMMDQGLTNILIHAGVQLGLKLEQAKCFLPNNAMTVPETKEELLDKSLRCLTRISPTKKDLPAFFFLFCLQLLLTDSNITRNQDSTLYDSQIPNTEEMRNTHQKARFSFRRSYDVSSLIPSNEGLVFAFKCSLSLGLAVLFGLIYTRENGYWSGLTIAITFATGRQPTFTFSNARAQGTAMGSVYGVLCCFVLPRFIEARFLLLLPWIIFTSFLRHSRMYGQAGGISAVIGALLIIGRKNYGAPDEFAIARLAEAFIGLFCMIMVELLLHPRRAATIAKSRLSQSLGTLQLCIQQIVLFSSQKENPSSTIMALRAQQKKLKSLVNDLENLSKYAEMEPDFWFLPFRASCYNKLQVSLSNMVALMHFMAYIMESLQQTSEKFGDAGKQIGEHVNNDVELFKETLNTSLKSLEITSIKSCAVFKKEWQDDKMHDLESGSLPIHVSATCDDVVEKILSSFLHNQKKVTEKILADEKEEELKGRMVLCLGSLGFCISRLLGETKEIEQGIKELVQWENPSSHIH</sequence>
<evidence type="ECO:0000313" key="8">
    <source>
        <dbReference type="Proteomes" id="UP001187471"/>
    </source>
</evidence>
<dbReference type="PANTHER" id="PTHR30509:SF34">
    <property type="entry name" value="F3L24.34 PROTEIN"/>
    <property type="match status" value="1"/>
</dbReference>
<proteinExistence type="predicted"/>
<dbReference type="GO" id="GO:0005886">
    <property type="term" value="C:plasma membrane"/>
    <property type="evidence" value="ECO:0007669"/>
    <property type="project" value="UniProtKB-SubCell"/>
</dbReference>
<feature type="transmembrane region" description="Helical" evidence="6">
    <location>
        <begin position="503"/>
        <end position="520"/>
    </location>
</feature>
<evidence type="ECO:0000256" key="4">
    <source>
        <dbReference type="ARBA" id="ARBA00022989"/>
    </source>
</evidence>
<feature type="transmembrane region" description="Helical" evidence="6">
    <location>
        <begin position="98"/>
        <end position="116"/>
    </location>
</feature>
<feature type="transmembrane region" description="Helical" evidence="6">
    <location>
        <begin position="468"/>
        <end position="491"/>
    </location>
</feature>
<feature type="transmembrane region" description="Helical" evidence="6">
    <location>
        <begin position="156"/>
        <end position="175"/>
    </location>
</feature>
<comment type="caution">
    <text evidence="7">The sequence shown here is derived from an EMBL/GenBank/DDBJ whole genome shotgun (WGS) entry which is preliminary data.</text>
</comment>
<protein>
    <submittedName>
        <fullName evidence="7">Uncharacterized protein</fullName>
    </submittedName>
</protein>
<evidence type="ECO:0000256" key="5">
    <source>
        <dbReference type="ARBA" id="ARBA00023136"/>
    </source>
</evidence>
<evidence type="ECO:0000256" key="3">
    <source>
        <dbReference type="ARBA" id="ARBA00022692"/>
    </source>
</evidence>
<feature type="transmembrane region" description="Helical" evidence="6">
    <location>
        <begin position="47"/>
        <end position="66"/>
    </location>
</feature>
<reference evidence="7" key="1">
    <citation type="submission" date="2022-12" db="EMBL/GenBank/DDBJ databases">
        <title>Draft genome assemblies for two species of Escallonia (Escalloniales).</title>
        <authorList>
            <person name="Chanderbali A."/>
            <person name="Dervinis C."/>
            <person name="Anghel I."/>
            <person name="Soltis D."/>
            <person name="Soltis P."/>
            <person name="Zapata F."/>
        </authorList>
    </citation>
    <scope>NUCLEOTIDE SEQUENCE</scope>
    <source>
        <strain evidence="7">UCBG92.1500</strain>
        <tissue evidence="7">Leaf</tissue>
    </source>
</reference>
<feature type="transmembrane region" description="Helical" evidence="6">
    <location>
        <begin position="532"/>
        <end position="553"/>
    </location>
</feature>